<feature type="transmembrane region" description="Helical" evidence="2">
    <location>
        <begin position="307"/>
        <end position="324"/>
    </location>
</feature>
<protein>
    <submittedName>
        <fullName evidence="3">Uncharacterized protein</fullName>
    </submittedName>
</protein>
<reference evidence="3 4" key="2">
    <citation type="journal article" date="2011" name="Stand. Genomic Sci.">
        <title>Complete genome sequence of Tsukamurella paurometabola type strain (no. 33).</title>
        <authorList>
            <person name="Munk A.C."/>
            <person name="Lapidus A."/>
            <person name="Lucas S."/>
            <person name="Nolan M."/>
            <person name="Tice H."/>
            <person name="Cheng J.F."/>
            <person name="Del Rio T.G."/>
            <person name="Goodwin L."/>
            <person name="Pitluck S."/>
            <person name="Liolios K."/>
            <person name="Huntemann M."/>
            <person name="Ivanova N."/>
            <person name="Mavromatis K."/>
            <person name="Mikhailova N."/>
            <person name="Pati A."/>
            <person name="Chen A."/>
            <person name="Palaniappan K."/>
            <person name="Tapia R."/>
            <person name="Han C."/>
            <person name="Land M."/>
            <person name="Hauser L."/>
            <person name="Chang Y.J."/>
            <person name="Jeffries C.D."/>
            <person name="Brettin T."/>
            <person name="Yasawong M."/>
            <person name="Brambilla E.M."/>
            <person name="Rohde M."/>
            <person name="Sikorski J."/>
            <person name="Goker M."/>
            <person name="Detter J.C."/>
            <person name="Woyke T."/>
            <person name="Bristow J."/>
            <person name="Eisen J.A."/>
            <person name="Markowitz V."/>
            <person name="Hugenholtz P."/>
            <person name="Kyrpides N.C."/>
            <person name="Klenk H.P."/>
        </authorList>
    </citation>
    <scope>NUCLEOTIDE SEQUENCE [LARGE SCALE GENOMIC DNA]</scope>
    <source>
        <strain evidence="4">ATCC 8368 / DSM 20162 / CCUG 35730 / CIP 100753 / JCM 10117 / KCTC 9821 / NBRC 16120 / NCIMB 702349 / NCTC 13040</strain>
    </source>
</reference>
<evidence type="ECO:0000256" key="1">
    <source>
        <dbReference type="SAM" id="MobiDB-lite"/>
    </source>
</evidence>
<feature type="transmembrane region" description="Helical" evidence="2">
    <location>
        <begin position="174"/>
        <end position="199"/>
    </location>
</feature>
<keyword evidence="4" id="KW-1185">Reference proteome</keyword>
<keyword evidence="2" id="KW-1133">Transmembrane helix</keyword>
<dbReference type="STRING" id="521096.Tpau_0473"/>
<evidence type="ECO:0000313" key="3">
    <source>
        <dbReference type="EMBL" id="ADG77114.1"/>
    </source>
</evidence>
<reference evidence="4" key="1">
    <citation type="submission" date="2010-03" db="EMBL/GenBank/DDBJ databases">
        <title>The complete chromosome of Tsukamurella paurometabola DSM 20162.</title>
        <authorList>
            <consortium name="US DOE Joint Genome Institute (JGI-PGF)"/>
            <person name="Lucas S."/>
            <person name="Copeland A."/>
            <person name="Lapidus A."/>
            <person name="Glavina del Rio T."/>
            <person name="Dalin E."/>
            <person name="Tice H."/>
            <person name="Bruce D."/>
            <person name="Goodwin L."/>
            <person name="Pitluck S."/>
            <person name="Kyrpides N."/>
            <person name="Mavromatis K."/>
            <person name="Ivanova N."/>
            <person name="Mikhailova N."/>
            <person name="Munk A.C."/>
            <person name="Brettin T."/>
            <person name="Detter J.C."/>
            <person name="Tapia R."/>
            <person name="Han C."/>
            <person name="Larimer F."/>
            <person name="Land M."/>
            <person name="Hauser L."/>
            <person name="Markowitz V."/>
            <person name="Cheng J.-F."/>
            <person name="Hugenholtz P."/>
            <person name="Woyke T."/>
            <person name="Wu D."/>
            <person name="Jando M."/>
            <person name="Brambilla E."/>
            <person name="Klenk H.-P."/>
            <person name="Eisen J.A."/>
        </authorList>
    </citation>
    <scope>NUCLEOTIDE SEQUENCE [LARGE SCALE GENOMIC DNA]</scope>
    <source>
        <strain evidence="4">ATCC 8368 / DSM 20162 / CCUG 35730 / CIP 100753 / JCM 10117 / KCTC 9821 / NBRC 16120 / NCIMB 702349 / NCTC 13040</strain>
    </source>
</reference>
<dbReference type="EMBL" id="CP001966">
    <property type="protein sequence ID" value="ADG77114.1"/>
    <property type="molecule type" value="Genomic_DNA"/>
</dbReference>
<proteinExistence type="predicted"/>
<sequence>MALDDWPERDRRWAARYILCLAVKQDVSYEASEARQAELIAAVESAGLPAAELFGDPDEAAAADGADIRSSEPPPAPLLGGGRQDGIDAMGVAYLTVGVPAAILVPMVGGARVDVTVGTVALMAGIVIALFAGGAAWSAAAEGYPRRAMALGLTAVAAALFAASQVSWPNRADVLVAGLPSWIAVPAILAPGIVALVVARFVSNEPRQAEEYTDDQWFMRFRDVLRSRWVSADVIDEHVRSLRADLPDVSTATEEYGDPVALARRLANDDSAADRRRWTWKAAAFAVFAFLVLFGAITSLIGDGPSWGVLAPIAVVFLYAPTALKSWRSRPRKAGA</sequence>
<feature type="transmembrane region" description="Helical" evidence="2">
    <location>
        <begin position="92"/>
        <end position="109"/>
    </location>
</feature>
<evidence type="ECO:0000313" key="4">
    <source>
        <dbReference type="Proteomes" id="UP000001213"/>
    </source>
</evidence>
<dbReference type="HOGENOM" id="CLU_072041_0_0_11"/>
<keyword evidence="2" id="KW-0812">Transmembrane</keyword>
<dbReference type="Proteomes" id="UP000001213">
    <property type="component" value="Chromosome"/>
</dbReference>
<accession>D5US47</accession>
<dbReference type="KEGG" id="tpr:Tpau_0473"/>
<keyword evidence="2" id="KW-0472">Membrane</keyword>
<dbReference type="AlphaFoldDB" id="D5US47"/>
<feature type="transmembrane region" description="Helical" evidence="2">
    <location>
        <begin position="149"/>
        <end position="168"/>
    </location>
</feature>
<feature type="region of interest" description="Disordered" evidence="1">
    <location>
        <begin position="62"/>
        <end position="81"/>
    </location>
</feature>
<organism evidence="3 4">
    <name type="scientific">Tsukamurella paurometabola (strain ATCC 8368 / DSM 20162 / CCUG 35730 / CIP 100753 / JCM 10117 / KCTC 9821 / NBRC 16120 / NCIMB 702349 / NCTC 13040)</name>
    <name type="common">Corynebacterium paurometabolum</name>
    <dbReference type="NCBI Taxonomy" id="521096"/>
    <lineage>
        <taxon>Bacteria</taxon>
        <taxon>Bacillati</taxon>
        <taxon>Actinomycetota</taxon>
        <taxon>Actinomycetes</taxon>
        <taxon>Mycobacteriales</taxon>
        <taxon>Tsukamurellaceae</taxon>
        <taxon>Tsukamurella</taxon>
    </lineage>
</organism>
<gene>
    <name evidence="3" type="ordered locus">Tpau_0473</name>
</gene>
<dbReference type="RefSeq" id="WP_013125156.1">
    <property type="nucleotide sequence ID" value="NC_014158.1"/>
</dbReference>
<feature type="transmembrane region" description="Helical" evidence="2">
    <location>
        <begin position="282"/>
        <end position="301"/>
    </location>
</feature>
<feature type="transmembrane region" description="Helical" evidence="2">
    <location>
        <begin position="115"/>
        <end position="137"/>
    </location>
</feature>
<name>D5US47_TSUPD</name>
<dbReference type="eggNOG" id="ENOG5030V2K">
    <property type="taxonomic scope" value="Bacteria"/>
</dbReference>
<evidence type="ECO:0000256" key="2">
    <source>
        <dbReference type="SAM" id="Phobius"/>
    </source>
</evidence>